<dbReference type="PANTHER" id="PTHR34220:SF7">
    <property type="entry name" value="SENSOR HISTIDINE KINASE YPDA"/>
    <property type="match status" value="1"/>
</dbReference>
<name>A0A2S8AFD8_9FLAO</name>
<reference evidence="4 5" key="1">
    <citation type="submission" date="2018-02" db="EMBL/GenBank/DDBJ databases">
        <title>Genome sequences of Apibacter spp., gut symbionts of Asian honey bees.</title>
        <authorList>
            <person name="Kwong W.K."/>
            <person name="Steele M.I."/>
            <person name="Moran N.A."/>
        </authorList>
    </citation>
    <scope>NUCLEOTIDE SEQUENCE [LARGE SCALE GENOMIC DNA]</scope>
    <source>
        <strain evidence="5">wkB301</strain>
    </source>
</reference>
<dbReference type="Proteomes" id="UP000238042">
    <property type="component" value="Unassembled WGS sequence"/>
</dbReference>
<proteinExistence type="predicted"/>
<dbReference type="GO" id="GO:0016020">
    <property type="term" value="C:membrane"/>
    <property type="evidence" value="ECO:0007669"/>
    <property type="project" value="InterPro"/>
</dbReference>
<keyword evidence="4" id="KW-0808">Transferase</keyword>
<feature type="transmembrane region" description="Helical" evidence="1">
    <location>
        <begin position="118"/>
        <end position="140"/>
    </location>
</feature>
<sequence length="340" mass="40045">MRIKNYIIENYIILIFWVIVTFVMWLQIIPQTESLIEATLYPVLAMLSVFPFVKYLSETLLQRAMKQKTTVVFILQFLGISIITGIIFTLYQYFFTFLEKEGVFPLSIYFNMDDLPNFYILIFLSSGILINLCICGLRFFQENTKLKRTLIEYQLRSLQHQVTPHFMFNVLNHIHILMQTNVKLASNLLIKYSEILRYQLYNGDKQITLEQDIQFLKDYIAVEEFRWEDKLTVSSSWEIEKPQMEIPSLLFITFIENAFKHVSKSGFEKGYINIDFEQKENTISLNVENSKSTLSTKKKNVGGLGLKNIKQRLEILYFGKYNLSVKETEATYHTKIIINI</sequence>
<dbReference type="InterPro" id="IPR032834">
    <property type="entry name" value="NatK-like_C"/>
</dbReference>
<dbReference type="InterPro" id="IPR010559">
    <property type="entry name" value="Sig_transdc_His_kin_internal"/>
</dbReference>
<dbReference type="Gene3D" id="3.30.565.10">
    <property type="entry name" value="Histidine kinase-like ATPase, C-terminal domain"/>
    <property type="match status" value="1"/>
</dbReference>
<feature type="transmembrane region" description="Helical" evidence="1">
    <location>
        <begin position="69"/>
        <end position="98"/>
    </location>
</feature>
<feature type="transmembrane region" description="Helical" evidence="1">
    <location>
        <begin position="40"/>
        <end position="57"/>
    </location>
</feature>
<dbReference type="EMBL" id="PSZM01000024">
    <property type="protein sequence ID" value="PQL94254.1"/>
    <property type="molecule type" value="Genomic_DNA"/>
</dbReference>
<dbReference type="InterPro" id="IPR050640">
    <property type="entry name" value="Bact_2-comp_sensor_kinase"/>
</dbReference>
<comment type="caution">
    <text evidence="4">The sequence shown here is derived from an EMBL/GenBank/DDBJ whole genome shotgun (WGS) entry which is preliminary data.</text>
</comment>
<feature type="domain" description="Sensor histidine kinase NatK-like C-terminal" evidence="3">
    <location>
        <begin position="250"/>
        <end position="338"/>
    </location>
</feature>
<keyword evidence="4" id="KW-0418">Kinase</keyword>
<feature type="transmembrane region" description="Helical" evidence="1">
    <location>
        <begin position="7"/>
        <end position="28"/>
    </location>
</feature>
<keyword evidence="1" id="KW-0472">Membrane</keyword>
<feature type="domain" description="Signal transduction histidine kinase internal region" evidence="2">
    <location>
        <begin position="154"/>
        <end position="231"/>
    </location>
</feature>
<dbReference type="Pfam" id="PF06580">
    <property type="entry name" value="His_kinase"/>
    <property type="match status" value="1"/>
</dbReference>
<evidence type="ECO:0000313" key="5">
    <source>
        <dbReference type="Proteomes" id="UP000238042"/>
    </source>
</evidence>
<dbReference type="InterPro" id="IPR036890">
    <property type="entry name" value="HATPase_C_sf"/>
</dbReference>
<dbReference type="RefSeq" id="WP_105246124.1">
    <property type="nucleotide sequence ID" value="NZ_PSZM01000024.1"/>
</dbReference>
<dbReference type="Pfam" id="PF14501">
    <property type="entry name" value="HATPase_c_5"/>
    <property type="match status" value="1"/>
</dbReference>
<dbReference type="OrthoDB" id="9809908at2"/>
<dbReference type="AlphaFoldDB" id="A0A2S8AFD8"/>
<dbReference type="PANTHER" id="PTHR34220">
    <property type="entry name" value="SENSOR HISTIDINE KINASE YPDA"/>
    <property type="match status" value="1"/>
</dbReference>
<keyword evidence="1" id="KW-0812">Transmembrane</keyword>
<keyword evidence="5" id="KW-1185">Reference proteome</keyword>
<evidence type="ECO:0000259" key="2">
    <source>
        <dbReference type="Pfam" id="PF06580"/>
    </source>
</evidence>
<accession>A0A2S8AFD8</accession>
<evidence type="ECO:0000313" key="4">
    <source>
        <dbReference type="EMBL" id="PQL94254.1"/>
    </source>
</evidence>
<organism evidence="4 5">
    <name type="scientific">Apibacter adventoris</name>
    <dbReference type="NCBI Taxonomy" id="1679466"/>
    <lineage>
        <taxon>Bacteria</taxon>
        <taxon>Pseudomonadati</taxon>
        <taxon>Bacteroidota</taxon>
        <taxon>Flavobacteriia</taxon>
        <taxon>Flavobacteriales</taxon>
        <taxon>Weeksellaceae</taxon>
        <taxon>Apibacter</taxon>
    </lineage>
</organism>
<evidence type="ECO:0000259" key="3">
    <source>
        <dbReference type="Pfam" id="PF14501"/>
    </source>
</evidence>
<protein>
    <submittedName>
        <fullName evidence="4">Sensor histidine kinase</fullName>
    </submittedName>
</protein>
<keyword evidence="1" id="KW-1133">Transmembrane helix</keyword>
<gene>
    <name evidence="4" type="ORF">C4S77_03580</name>
</gene>
<evidence type="ECO:0000256" key="1">
    <source>
        <dbReference type="SAM" id="Phobius"/>
    </source>
</evidence>
<dbReference type="GO" id="GO:0000155">
    <property type="term" value="F:phosphorelay sensor kinase activity"/>
    <property type="evidence" value="ECO:0007669"/>
    <property type="project" value="InterPro"/>
</dbReference>